<name>X1H6H0_9ZZZZ</name>
<dbReference type="AlphaFoldDB" id="X1H6H0"/>
<sequence>MIKQRPELAWFTGEMEKRLWANEWKEGWTECDDKYLLGRAEANLNLARMALVDNDSPSLRKFAILCCADAANFCMMIADNAQVRGEDEKPV</sequence>
<accession>X1H6H0</accession>
<reference evidence="1" key="1">
    <citation type="journal article" date="2014" name="Front. Microbiol.">
        <title>High frequency of phylogenetically diverse reductive dehalogenase-homologous genes in deep subseafloor sedimentary metagenomes.</title>
        <authorList>
            <person name="Kawai M."/>
            <person name="Futagami T."/>
            <person name="Toyoda A."/>
            <person name="Takaki Y."/>
            <person name="Nishi S."/>
            <person name="Hori S."/>
            <person name="Arai W."/>
            <person name="Tsubouchi T."/>
            <person name="Morono Y."/>
            <person name="Uchiyama I."/>
            <person name="Ito T."/>
            <person name="Fujiyama A."/>
            <person name="Inagaki F."/>
            <person name="Takami H."/>
        </authorList>
    </citation>
    <scope>NUCLEOTIDE SEQUENCE</scope>
    <source>
        <strain evidence="1">Expedition CK06-06</strain>
    </source>
</reference>
<dbReference type="EMBL" id="BARU01018116">
    <property type="protein sequence ID" value="GAH52675.1"/>
    <property type="molecule type" value="Genomic_DNA"/>
</dbReference>
<evidence type="ECO:0000313" key="1">
    <source>
        <dbReference type="EMBL" id="GAH52675.1"/>
    </source>
</evidence>
<gene>
    <name evidence="1" type="ORF">S03H2_29973</name>
</gene>
<organism evidence="1">
    <name type="scientific">marine sediment metagenome</name>
    <dbReference type="NCBI Taxonomy" id="412755"/>
    <lineage>
        <taxon>unclassified sequences</taxon>
        <taxon>metagenomes</taxon>
        <taxon>ecological metagenomes</taxon>
    </lineage>
</organism>
<proteinExistence type="predicted"/>
<evidence type="ECO:0008006" key="2">
    <source>
        <dbReference type="Google" id="ProtNLM"/>
    </source>
</evidence>
<protein>
    <recommendedName>
        <fullName evidence="2">HEPN domain-containing protein</fullName>
    </recommendedName>
</protein>
<comment type="caution">
    <text evidence="1">The sequence shown here is derived from an EMBL/GenBank/DDBJ whole genome shotgun (WGS) entry which is preliminary data.</text>
</comment>